<gene>
    <name evidence="1" type="ORF">RRG08_006078</name>
</gene>
<dbReference type="EMBL" id="JAWDGP010006690">
    <property type="protein sequence ID" value="KAK3736758.1"/>
    <property type="molecule type" value="Genomic_DNA"/>
</dbReference>
<organism evidence="1 2">
    <name type="scientific">Elysia crispata</name>
    <name type="common">lettuce slug</name>
    <dbReference type="NCBI Taxonomy" id="231223"/>
    <lineage>
        <taxon>Eukaryota</taxon>
        <taxon>Metazoa</taxon>
        <taxon>Spiralia</taxon>
        <taxon>Lophotrochozoa</taxon>
        <taxon>Mollusca</taxon>
        <taxon>Gastropoda</taxon>
        <taxon>Heterobranchia</taxon>
        <taxon>Euthyneura</taxon>
        <taxon>Panpulmonata</taxon>
        <taxon>Sacoglossa</taxon>
        <taxon>Placobranchoidea</taxon>
        <taxon>Plakobranchidae</taxon>
        <taxon>Elysia</taxon>
    </lineage>
</organism>
<comment type="caution">
    <text evidence="1">The sequence shown here is derived from an EMBL/GenBank/DDBJ whole genome shotgun (WGS) entry which is preliminary data.</text>
</comment>
<evidence type="ECO:0000313" key="2">
    <source>
        <dbReference type="Proteomes" id="UP001283361"/>
    </source>
</evidence>
<evidence type="ECO:0000313" key="1">
    <source>
        <dbReference type="EMBL" id="KAK3736758.1"/>
    </source>
</evidence>
<keyword evidence="2" id="KW-1185">Reference proteome</keyword>
<sequence length="83" mass="9764">MESLQKEERYILRQLRPPGLRRILLRGRKVPLSEFLQIMKRRGQTRQGFKKSDGAPVDILNMMDTSSHIAGQRREHMEESPHP</sequence>
<protein>
    <submittedName>
        <fullName evidence="1">Uncharacterized protein</fullName>
    </submittedName>
</protein>
<proteinExistence type="predicted"/>
<name>A0AAE1CUF6_9GAST</name>
<accession>A0AAE1CUF6</accession>
<reference evidence="1" key="1">
    <citation type="journal article" date="2023" name="G3 (Bethesda)">
        <title>A reference genome for the long-term kleptoplast-retaining sea slug Elysia crispata morphotype clarki.</title>
        <authorList>
            <person name="Eastman K.E."/>
            <person name="Pendleton A.L."/>
            <person name="Shaikh M.A."/>
            <person name="Suttiyut T."/>
            <person name="Ogas R."/>
            <person name="Tomko P."/>
            <person name="Gavelis G."/>
            <person name="Widhalm J.R."/>
            <person name="Wisecaver J.H."/>
        </authorList>
    </citation>
    <scope>NUCLEOTIDE SEQUENCE</scope>
    <source>
        <strain evidence="1">ECLA1</strain>
    </source>
</reference>
<dbReference type="AlphaFoldDB" id="A0AAE1CUF6"/>
<dbReference type="Proteomes" id="UP001283361">
    <property type="component" value="Unassembled WGS sequence"/>
</dbReference>